<gene>
    <name evidence="1" type="ORF">KIN20_019750</name>
</gene>
<name>A0AAD5MS02_PARTN</name>
<proteinExistence type="predicted"/>
<comment type="caution">
    <text evidence="1">The sequence shown here is derived from an EMBL/GenBank/DDBJ whole genome shotgun (WGS) entry which is preliminary data.</text>
</comment>
<evidence type="ECO:0000313" key="1">
    <source>
        <dbReference type="EMBL" id="KAJ1360708.1"/>
    </source>
</evidence>
<accession>A0AAD5MS02</accession>
<protein>
    <submittedName>
        <fullName evidence="1">Uncharacterized protein</fullName>
    </submittedName>
</protein>
<organism evidence="1 2">
    <name type="scientific">Parelaphostrongylus tenuis</name>
    <name type="common">Meningeal worm</name>
    <dbReference type="NCBI Taxonomy" id="148309"/>
    <lineage>
        <taxon>Eukaryota</taxon>
        <taxon>Metazoa</taxon>
        <taxon>Ecdysozoa</taxon>
        <taxon>Nematoda</taxon>
        <taxon>Chromadorea</taxon>
        <taxon>Rhabditida</taxon>
        <taxon>Rhabditina</taxon>
        <taxon>Rhabditomorpha</taxon>
        <taxon>Strongyloidea</taxon>
        <taxon>Metastrongylidae</taxon>
        <taxon>Parelaphostrongylus</taxon>
    </lineage>
</organism>
<reference evidence="1" key="1">
    <citation type="submission" date="2021-06" db="EMBL/GenBank/DDBJ databases">
        <title>Parelaphostrongylus tenuis whole genome reference sequence.</title>
        <authorList>
            <person name="Garwood T.J."/>
            <person name="Larsen P.A."/>
            <person name="Fountain-Jones N.M."/>
            <person name="Garbe J.R."/>
            <person name="Macchietto M.G."/>
            <person name="Kania S.A."/>
            <person name="Gerhold R.W."/>
            <person name="Richards J.E."/>
            <person name="Wolf T.M."/>
        </authorList>
    </citation>
    <scope>NUCLEOTIDE SEQUENCE</scope>
    <source>
        <strain evidence="1">MNPRO001-30</strain>
        <tissue evidence="1">Meninges</tissue>
    </source>
</reference>
<dbReference type="Proteomes" id="UP001196413">
    <property type="component" value="Unassembled WGS sequence"/>
</dbReference>
<evidence type="ECO:0000313" key="2">
    <source>
        <dbReference type="Proteomes" id="UP001196413"/>
    </source>
</evidence>
<dbReference type="EMBL" id="JAHQIW010003945">
    <property type="protein sequence ID" value="KAJ1360708.1"/>
    <property type="molecule type" value="Genomic_DNA"/>
</dbReference>
<keyword evidence="2" id="KW-1185">Reference proteome</keyword>
<dbReference type="AlphaFoldDB" id="A0AAD5MS02"/>
<sequence length="91" mass="10185">MASFSLVLTTSLLRGASHLFHYLRSPYSYPAILSQQQCSRSRMSALKCQSNMFLEARNLSVMGPMDTSQFSINRSPSDVETTSILLTFCPK</sequence>